<dbReference type="GO" id="GO:0009968">
    <property type="term" value="P:negative regulation of signal transduction"/>
    <property type="evidence" value="ECO:0007669"/>
    <property type="project" value="UniProtKB-KW"/>
</dbReference>
<evidence type="ECO:0000259" key="3">
    <source>
        <dbReference type="PROSITE" id="PS50132"/>
    </source>
</evidence>
<dbReference type="OrthoDB" id="196547at2759"/>
<dbReference type="STRING" id="984485.A0A1E4RDF1"/>
<name>A0A1E4RDF1_9ASCO</name>
<dbReference type="Pfam" id="PF00615">
    <property type="entry name" value="RGS"/>
    <property type="match status" value="1"/>
</dbReference>
<dbReference type="SUPFAM" id="SSF48097">
    <property type="entry name" value="Regulator of G-protein signaling, RGS"/>
    <property type="match status" value="1"/>
</dbReference>
<proteinExistence type="predicted"/>
<keyword evidence="1" id="KW-0734">Signal transduction inhibitor</keyword>
<feature type="region of interest" description="Disordered" evidence="2">
    <location>
        <begin position="606"/>
        <end position="628"/>
    </location>
</feature>
<dbReference type="InterPro" id="IPR036388">
    <property type="entry name" value="WH-like_DNA-bd_sf"/>
</dbReference>
<dbReference type="Gene3D" id="1.10.167.10">
    <property type="entry name" value="Regulator of G-protein Signalling 4, domain 2"/>
    <property type="match status" value="1"/>
</dbReference>
<dbReference type="SMART" id="SM00315">
    <property type="entry name" value="RGS"/>
    <property type="match status" value="1"/>
</dbReference>
<gene>
    <name evidence="5" type="ORF">HYPBUDRAFT_114353</name>
</gene>
<reference evidence="6" key="1">
    <citation type="submission" date="2016-05" db="EMBL/GenBank/DDBJ databases">
        <title>Comparative genomics of biotechnologically important yeasts.</title>
        <authorList>
            <consortium name="DOE Joint Genome Institute"/>
            <person name="Riley R."/>
            <person name="Haridas S."/>
            <person name="Wolfe K.H."/>
            <person name="Lopes M.R."/>
            <person name="Hittinger C.T."/>
            <person name="Goker M."/>
            <person name="Salamov A."/>
            <person name="Wisecaver J."/>
            <person name="Long T.M."/>
            <person name="Aerts A.L."/>
            <person name="Barry K."/>
            <person name="Choi C."/>
            <person name="Clum A."/>
            <person name="Coughlan A.Y."/>
            <person name="Deshpande S."/>
            <person name="Douglass A.P."/>
            <person name="Hanson S.J."/>
            <person name="Klenk H.-P."/>
            <person name="Labutti K."/>
            <person name="Lapidus A."/>
            <person name="Lindquist E."/>
            <person name="Lipzen A."/>
            <person name="Meier-Kolthoff J.P."/>
            <person name="Ohm R.A."/>
            <person name="Otillar R.P."/>
            <person name="Pangilinan J."/>
            <person name="Peng Y."/>
            <person name="Rokas A."/>
            <person name="Rosa C.A."/>
            <person name="Scheuner C."/>
            <person name="Sibirny A.A."/>
            <person name="Slot J.C."/>
            <person name="Stielow J.B."/>
            <person name="Sun H."/>
            <person name="Kurtzman C.P."/>
            <person name="Blackwell M."/>
            <person name="Grigoriev I.V."/>
            <person name="Jeffries T.W."/>
        </authorList>
    </citation>
    <scope>NUCLEOTIDE SEQUENCE [LARGE SCALE GENOMIC DNA]</scope>
    <source>
        <strain evidence="6">NRRL Y-1933</strain>
    </source>
</reference>
<feature type="compositionally biased region" description="Basic and acidic residues" evidence="2">
    <location>
        <begin position="266"/>
        <end position="280"/>
    </location>
</feature>
<dbReference type="GO" id="GO:0071444">
    <property type="term" value="P:cellular response to pheromone"/>
    <property type="evidence" value="ECO:0007669"/>
    <property type="project" value="EnsemblFungi"/>
</dbReference>
<dbReference type="InterPro" id="IPR036390">
    <property type="entry name" value="WH_DNA-bd_sf"/>
</dbReference>
<accession>A0A1E4RDF1</accession>
<dbReference type="CDD" id="cd04450">
    <property type="entry name" value="DEP_RGS7-like"/>
    <property type="match status" value="1"/>
</dbReference>
<dbReference type="GO" id="GO:0005886">
    <property type="term" value="C:plasma membrane"/>
    <property type="evidence" value="ECO:0007669"/>
    <property type="project" value="EnsemblFungi"/>
</dbReference>
<feature type="compositionally biased region" description="Polar residues" evidence="2">
    <location>
        <begin position="606"/>
        <end position="622"/>
    </location>
</feature>
<dbReference type="InterPro" id="IPR016137">
    <property type="entry name" value="RGS"/>
</dbReference>
<dbReference type="SUPFAM" id="SSF46785">
    <property type="entry name" value="Winged helix' DNA-binding domain"/>
    <property type="match status" value="1"/>
</dbReference>
<dbReference type="InterPro" id="IPR036305">
    <property type="entry name" value="RGS_sf"/>
</dbReference>
<dbReference type="GO" id="GO:0035556">
    <property type="term" value="P:intracellular signal transduction"/>
    <property type="evidence" value="ECO:0007669"/>
    <property type="project" value="InterPro"/>
</dbReference>
<organism evidence="5 6">
    <name type="scientific">Hyphopichia burtonii NRRL Y-1933</name>
    <dbReference type="NCBI Taxonomy" id="984485"/>
    <lineage>
        <taxon>Eukaryota</taxon>
        <taxon>Fungi</taxon>
        <taxon>Dikarya</taxon>
        <taxon>Ascomycota</taxon>
        <taxon>Saccharomycotina</taxon>
        <taxon>Pichiomycetes</taxon>
        <taxon>Debaryomycetaceae</taxon>
        <taxon>Hyphopichia</taxon>
    </lineage>
</organism>
<evidence type="ECO:0000256" key="2">
    <source>
        <dbReference type="SAM" id="MobiDB-lite"/>
    </source>
</evidence>
<dbReference type="PROSITE" id="PS50132">
    <property type="entry name" value="RGS"/>
    <property type="match status" value="1"/>
</dbReference>
<dbReference type="GeneID" id="30993588"/>
<dbReference type="PROSITE" id="PS50186">
    <property type="entry name" value="DEP"/>
    <property type="match status" value="1"/>
</dbReference>
<dbReference type="InterPro" id="IPR000591">
    <property type="entry name" value="DEP_dom"/>
</dbReference>
<dbReference type="RefSeq" id="XP_020074354.1">
    <property type="nucleotide sequence ID" value="XM_020219038.1"/>
</dbReference>
<feature type="region of interest" description="Disordered" evidence="2">
    <location>
        <begin position="261"/>
        <end position="280"/>
    </location>
</feature>
<evidence type="ECO:0000259" key="4">
    <source>
        <dbReference type="PROSITE" id="PS50186"/>
    </source>
</evidence>
<sequence>MTNQNAREFEDSLLSRSSNVLHETVKTNFNKTASGKIYEKELKDIFCIMIICLDLKDEGSRFQFNILSKYHAYSFLPKEAISTMASLNIKIELSATTTSISYSIKPDLAMALLRRFFDAKLLHCPVDRTRSEPSAGVALQPTAKGVYLVQDFCEKIGMNKQKRPLILNTSFNSMDLFKFDRNSLTDQIMYSDYFLCLLFVKLLGPRPNVWSPNDKPDPIVFRSQSGGSEEDFGFSSNRIAYSDMTKEGFKAVTNARLQVVSEEPASSDKKHSQKEKEHVSPYHHRFFTNPESDSHMQYYSSEKGVRLFKDQVFFFDNGENIIEKYSFTGKAVCQWLCDCTDIISIRHAIEISQLLLKAGFITPIMASQSTSHNLYFGADRTCFYAIGPIGEKVCPWFPKRPTLKNPAPIHSHFSKKDQIIANSNSVDGIIDVLASSSVPLSKFDLYSTANGVGVQLDNDSLSLSVENPQLDLKDIIRDPGMRYLFRLHLEKEFCSENLDAYLQLKHFAKLIKNISKLLKFKNLHCLDDPIESKKIDSKIMKLSSVTFSLAYNIYFTYLGADSPFVLNIISHLRDEAAALMLSKTSNKAPDYTKTPTVPIQIDDQTSQRSLMESNNFPSPKVNTDSKSETKLTAAPCKRNQLQPVSIPPSEHDQTVVPQDIFKVDTSSESSTSNTLTDYLRTLLEISNVFDRINQHIFRLMETDSFPKFINSDIYKNSVQNIEFKKN</sequence>
<dbReference type="AlphaFoldDB" id="A0A1E4RDF1"/>
<dbReference type="Pfam" id="PF25889">
    <property type="entry name" value="WHD_Fungal_DR"/>
    <property type="match status" value="1"/>
</dbReference>
<keyword evidence="6" id="KW-1185">Reference proteome</keyword>
<dbReference type="InterPro" id="IPR058855">
    <property type="entry name" value="RGS1/SST2-like_Fungal-DR"/>
</dbReference>
<dbReference type="Gene3D" id="1.10.10.10">
    <property type="entry name" value="Winged helix-like DNA-binding domain superfamily/Winged helix DNA-binding domain"/>
    <property type="match status" value="1"/>
</dbReference>
<feature type="domain" description="DEP" evidence="4">
    <location>
        <begin position="324"/>
        <end position="388"/>
    </location>
</feature>
<dbReference type="GO" id="GO:0000747">
    <property type="term" value="P:conjugation with cellular fusion"/>
    <property type="evidence" value="ECO:0007669"/>
    <property type="project" value="EnsemblFungi"/>
</dbReference>
<dbReference type="EMBL" id="KV454545">
    <property type="protein sequence ID" value="ODV65287.1"/>
    <property type="molecule type" value="Genomic_DNA"/>
</dbReference>
<dbReference type="PANTHER" id="PTHR10845">
    <property type="entry name" value="REGULATOR OF G PROTEIN SIGNALING"/>
    <property type="match status" value="1"/>
</dbReference>
<feature type="domain" description="RGS" evidence="3">
    <location>
        <begin position="471"/>
        <end position="718"/>
    </location>
</feature>
<evidence type="ECO:0000313" key="5">
    <source>
        <dbReference type="EMBL" id="ODV65287.1"/>
    </source>
</evidence>
<protein>
    <submittedName>
        <fullName evidence="5">Regulator of G protein signaling superfamily</fullName>
    </submittedName>
</protein>
<evidence type="ECO:0000256" key="1">
    <source>
        <dbReference type="ARBA" id="ARBA00022700"/>
    </source>
</evidence>
<dbReference type="GO" id="GO:0005096">
    <property type="term" value="F:GTPase activator activity"/>
    <property type="evidence" value="ECO:0007669"/>
    <property type="project" value="EnsemblFungi"/>
</dbReference>
<dbReference type="Pfam" id="PF00610">
    <property type="entry name" value="DEP"/>
    <property type="match status" value="1"/>
</dbReference>
<dbReference type="PANTHER" id="PTHR10845:SF192">
    <property type="entry name" value="DOUBLE HIT, ISOFORM B"/>
    <property type="match status" value="1"/>
</dbReference>
<dbReference type="Proteomes" id="UP000095085">
    <property type="component" value="Unassembled WGS sequence"/>
</dbReference>
<evidence type="ECO:0000313" key="6">
    <source>
        <dbReference type="Proteomes" id="UP000095085"/>
    </source>
</evidence>
<dbReference type="InterPro" id="IPR044926">
    <property type="entry name" value="RGS_subdomain_2"/>
</dbReference>